<evidence type="ECO:0000259" key="3">
    <source>
        <dbReference type="PROSITE" id="PS51019"/>
    </source>
</evidence>
<dbReference type="Proteomes" id="UP000694407">
    <property type="component" value="Unplaced"/>
</dbReference>
<dbReference type="AlphaFoldDB" id="A0A8C5YQP8"/>
<reference evidence="4" key="2">
    <citation type="submission" date="2025-09" db="UniProtKB">
        <authorList>
            <consortium name="Ensembl"/>
        </authorList>
    </citation>
    <scope>IDENTIFICATION</scope>
</reference>
<feature type="domain" description="Reelin" evidence="3">
    <location>
        <begin position="18"/>
        <end position="178"/>
    </location>
</feature>
<dbReference type="InterPro" id="IPR051237">
    <property type="entry name" value="Ferric-chelate_Red/DefProt"/>
</dbReference>
<sequence length="532" mass="57318">MKVPATFAGWACASLFLTSCSSAFSHGASAVACEDMQPRHIQAQPQRSSSHHLTIHTSRSYSPGDKIPVTVRSSLDFMGFLLQARRVSDHQTAGTFVLIPPRSQLITCFEEADAVTHSDKSPKRNLSFVWKAPAEPVGDIRFLLSVVQSYFVYWARIESAVVSQQTLSSALSDDHHRAVLGTLVPTPGRRLDDSEGTATGTRWHKGVAVVFTGASEEDSSHPVPASIGVTKLPGDTETLTQSPSHIATASSDGQQPRGDSNRILEPSLDFHGLERLVALKRFSSGGFASSLSSHHRTQDDPSFHSLETCLPLDRDEQDEMTASNRSPVRLALYTGHLTQPRSLWSSEASTGRGVGESNTTPDFHISSASQHQVAGGQASRPSAKFVPESEHRDPRMGTGEGEGGVGHPSKTVRPAVGQKGASAPLGIQLSTPQLGTLLCLSATLGMALAAGLCYLHTQHCHKRTEVSFSEPASDAIARSDGGETVHVRKIGENRFVLVQAEYNRFTFQNWGSKKQVGTLFSCLGEWGVYLVC</sequence>
<dbReference type="Gene3D" id="2.60.40.4060">
    <property type="entry name" value="Reeler domain"/>
    <property type="match status" value="1"/>
</dbReference>
<dbReference type="GeneTree" id="ENSGT00940000163277"/>
<organism evidence="4 5">
    <name type="scientific">Marmota marmota marmota</name>
    <name type="common">Alpine marmot</name>
    <dbReference type="NCBI Taxonomy" id="9994"/>
    <lineage>
        <taxon>Eukaryota</taxon>
        <taxon>Metazoa</taxon>
        <taxon>Chordata</taxon>
        <taxon>Craniata</taxon>
        <taxon>Vertebrata</taxon>
        <taxon>Euteleostomi</taxon>
        <taxon>Mammalia</taxon>
        <taxon>Eutheria</taxon>
        <taxon>Euarchontoglires</taxon>
        <taxon>Glires</taxon>
        <taxon>Rodentia</taxon>
        <taxon>Sciuromorpha</taxon>
        <taxon>Sciuridae</taxon>
        <taxon>Xerinae</taxon>
        <taxon>Marmotini</taxon>
        <taxon>Marmota</taxon>
    </lineage>
</organism>
<feature type="compositionally biased region" description="Polar residues" evidence="1">
    <location>
        <begin position="356"/>
        <end position="372"/>
    </location>
</feature>
<dbReference type="PROSITE" id="PS51019">
    <property type="entry name" value="REELIN"/>
    <property type="match status" value="1"/>
</dbReference>
<dbReference type="PANTHER" id="PTHR45828">
    <property type="entry name" value="CYTOCHROME B561/FERRIC REDUCTASE TRANSMEMBRANE"/>
    <property type="match status" value="1"/>
</dbReference>
<proteinExistence type="predicted"/>
<dbReference type="Pfam" id="PF02014">
    <property type="entry name" value="Reeler"/>
    <property type="match status" value="1"/>
</dbReference>
<reference evidence="4" key="1">
    <citation type="submission" date="2025-08" db="UniProtKB">
        <authorList>
            <consortium name="Ensembl"/>
        </authorList>
    </citation>
    <scope>IDENTIFICATION</scope>
</reference>
<dbReference type="PANTHER" id="PTHR45828:SF51">
    <property type="entry name" value="REELIN DOMAIN-CONTAINING PROTEIN 1"/>
    <property type="match status" value="1"/>
</dbReference>
<feature type="signal peptide" evidence="2">
    <location>
        <begin position="1"/>
        <end position="23"/>
    </location>
</feature>
<dbReference type="InterPro" id="IPR002861">
    <property type="entry name" value="Reeler_dom"/>
</dbReference>
<dbReference type="InterPro" id="IPR042307">
    <property type="entry name" value="Reeler_sf"/>
</dbReference>
<gene>
    <name evidence="4" type="primary">REELD1</name>
</gene>
<feature type="chain" id="PRO_5034702779" evidence="2">
    <location>
        <begin position="24"/>
        <end position="532"/>
    </location>
</feature>
<keyword evidence="5" id="KW-1185">Reference proteome</keyword>
<evidence type="ECO:0000256" key="2">
    <source>
        <dbReference type="SAM" id="SignalP"/>
    </source>
</evidence>
<dbReference type="GO" id="GO:0016020">
    <property type="term" value="C:membrane"/>
    <property type="evidence" value="ECO:0007669"/>
    <property type="project" value="TreeGrafter"/>
</dbReference>
<feature type="region of interest" description="Disordered" evidence="1">
    <location>
        <begin position="214"/>
        <end position="264"/>
    </location>
</feature>
<dbReference type="PROSITE" id="PS51257">
    <property type="entry name" value="PROKAR_LIPOPROTEIN"/>
    <property type="match status" value="1"/>
</dbReference>
<feature type="region of interest" description="Disordered" evidence="1">
    <location>
        <begin position="41"/>
        <end position="65"/>
    </location>
</feature>
<name>A0A8C5YQP8_MARMA</name>
<evidence type="ECO:0000313" key="4">
    <source>
        <dbReference type="Ensembl" id="ENSMMMP00000001805.1"/>
    </source>
</evidence>
<keyword evidence="2" id="KW-0732">Signal</keyword>
<feature type="compositionally biased region" description="Polar residues" evidence="1">
    <location>
        <begin position="237"/>
        <end position="258"/>
    </location>
</feature>
<protein>
    <submittedName>
        <fullName evidence="4">Reeler domain containing 1</fullName>
    </submittedName>
</protein>
<dbReference type="Ensembl" id="ENSMMMT00000002025.1">
    <property type="protein sequence ID" value="ENSMMMP00000001805.1"/>
    <property type="gene ID" value="ENSMMMG00000001660.1"/>
</dbReference>
<evidence type="ECO:0000313" key="5">
    <source>
        <dbReference type="Proteomes" id="UP000694407"/>
    </source>
</evidence>
<feature type="region of interest" description="Disordered" evidence="1">
    <location>
        <begin position="343"/>
        <end position="417"/>
    </location>
</feature>
<dbReference type="CDD" id="cd08544">
    <property type="entry name" value="Reeler"/>
    <property type="match status" value="1"/>
</dbReference>
<evidence type="ECO:0000256" key="1">
    <source>
        <dbReference type="SAM" id="MobiDB-lite"/>
    </source>
</evidence>
<accession>A0A8C5YQP8</accession>